<dbReference type="InterPro" id="IPR016024">
    <property type="entry name" value="ARM-type_fold"/>
</dbReference>
<dbReference type="Proteomes" id="UP001152797">
    <property type="component" value="Unassembled WGS sequence"/>
</dbReference>
<proteinExistence type="predicted"/>
<comment type="caution">
    <text evidence="3">The sequence shown here is derived from an EMBL/GenBank/DDBJ whole genome shotgun (WGS) entry which is preliminary data.</text>
</comment>
<feature type="region of interest" description="Disordered" evidence="1">
    <location>
        <begin position="541"/>
        <end position="624"/>
    </location>
</feature>
<gene>
    <name evidence="3" type="ORF">C1SCF055_LOCUS13666</name>
</gene>
<dbReference type="InterPro" id="IPR050870">
    <property type="entry name" value="FAST_kinase"/>
</dbReference>
<name>A0A9P1FTI2_9DINO</name>
<reference evidence="3" key="1">
    <citation type="submission" date="2022-10" db="EMBL/GenBank/DDBJ databases">
        <authorList>
            <person name="Chen Y."/>
            <person name="Dougan E. K."/>
            <person name="Chan C."/>
            <person name="Rhodes N."/>
            <person name="Thang M."/>
        </authorList>
    </citation>
    <scope>NUCLEOTIDE SEQUENCE</scope>
</reference>
<dbReference type="GO" id="GO:0035770">
    <property type="term" value="C:ribonucleoprotein granule"/>
    <property type="evidence" value="ECO:0007669"/>
    <property type="project" value="TreeGrafter"/>
</dbReference>
<accession>A0A9P1FTI2</accession>
<dbReference type="GO" id="GO:0005759">
    <property type="term" value="C:mitochondrial matrix"/>
    <property type="evidence" value="ECO:0007669"/>
    <property type="project" value="TreeGrafter"/>
</dbReference>
<dbReference type="EMBL" id="CAMXCT030001068">
    <property type="protein sequence ID" value="CAL4773612.1"/>
    <property type="molecule type" value="Genomic_DNA"/>
</dbReference>
<evidence type="ECO:0000259" key="2">
    <source>
        <dbReference type="PROSITE" id="PS50206"/>
    </source>
</evidence>
<feature type="compositionally biased region" description="Polar residues" evidence="1">
    <location>
        <begin position="463"/>
        <end position="473"/>
    </location>
</feature>
<keyword evidence="6" id="KW-1185">Reference proteome</keyword>
<feature type="compositionally biased region" description="Polar residues" evidence="1">
    <location>
        <begin position="63"/>
        <end position="72"/>
    </location>
</feature>
<feature type="compositionally biased region" description="Basic and acidic residues" evidence="1">
    <location>
        <begin position="394"/>
        <end position="403"/>
    </location>
</feature>
<dbReference type="PANTHER" id="PTHR21228:SF40">
    <property type="entry name" value="LD45607P"/>
    <property type="match status" value="1"/>
</dbReference>
<evidence type="ECO:0000313" key="6">
    <source>
        <dbReference type="Proteomes" id="UP001152797"/>
    </source>
</evidence>
<dbReference type="OrthoDB" id="431290at2759"/>
<feature type="domain" description="Rhodanese" evidence="2">
    <location>
        <begin position="1597"/>
        <end position="1613"/>
    </location>
</feature>
<dbReference type="SUPFAM" id="SSF48371">
    <property type="entry name" value="ARM repeat"/>
    <property type="match status" value="1"/>
</dbReference>
<feature type="region of interest" description="Disordered" evidence="1">
    <location>
        <begin position="492"/>
        <end position="523"/>
    </location>
</feature>
<protein>
    <submittedName>
        <fullName evidence="5">RAP domain-containing protein, chloroplastic (AtRAP)</fullName>
    </submittedName>
</protein>
<dbReference type="PANTHER" id="PTHR21228">
    <property type="entry name" value="FAST LEU-RICH DOMAIN-CONTAINING"/>
    <property type="match status" value="1"/>
</dbReference>
<reference evidence="4" key="2">
    <citation type="submission" date="2024-04" db="EMBL/GenBank/DDBJ databases">
        <authorList>
            <person name="Chen Y."/>
            <person name="Shah S."/>
            <person name="Dougan E. K."/>
            <person name="Thang M."/>
            <person name="Chan C."/>
        </authorList>
    </citation>
    <scope>NUCLEOTIDE SEQUENCE [LARGE SCALE GENOMIC DNA]</scope>
</reference>
<dbReference type="EMBL" id="CAMXCT020001068">
    <property type="protein sequence ID" value="CAL1139675.1"/>
    <property type="molecule type" value="Genomic_DNA"/>
</dbReference>
<evidence type="ECO:0000313" key="5">
    <source>
        <dbReference type="EMBL" id="CAL4773612.1"/>
    </source>
</evidence>
<dbReference type="InterPro" id="IPR058917">
    <property type="entry name" value="RESC6_dom"/>
</dbReference>
<dbReference type="GO" id="GO:0044528">
    <property type="term" value="P:regulation of mitochondrial mRNA stability"/>
    <property type="evidence" value="ECO:0007669"/>
    <property type="project" value="TreeGrafter"/>
</dbReference>
<evidence type="ECO:0000313" key="4">
    <source>
        <dbReference type="EMBL" id="CAL1139675.1"/>
    </source>
</evidence>
<evidence type="ECO:0000313" key="3">
    <source>
        <dbReference type="EMBL" id="CAI3986300.1"/>
    </source>
</evidence>
<dbReference type="GO" id="GO:0000963">
    <property type="term" value="P:mitochondrial RNA processing"/>
    <property type="evidence" value="ECO:0007669"/>
    <property type="project" value="TreeGrafter"/>
</dbReference>
<dbReference type="GO" id="GO:0003723">
    <property type="term" value="F:RNA binding"/>
    <property type="evidence" value="ECO:0007669"/>
    <property type="project" value="TreeGrafter"/>
</dbReference>
<dbReference type="PROSITE" id="PS50206">
    <property type="entry name" value="RHODANESE_3"/>
    <property type="match status" value="1"/>
</dbReference>
<feature type="region of interest" description="Disordered" evidence="1">
    <location>
        <begin position="384"/>
        <end position="478"/>
    </location>
</feature>
<feature type="region of interest" description="Disordered" evidence="1">
    <location>
        <begin position="29"/>
        <end position="88"/>
    </location>
</feature>
<feature type="compositionally biased region" description="Basic and acidic residues" evidence="1">
    <location>
        <begin position="601"/>
        <end position="624"/>
    </location>
</feature>
<dbReference type="Pfam" id="PF26188">
    <property type="entry name" value="RESC6"/>
    <property type="match status" value="1"/>
</dbReference>
<organism evidence="3">
    <name type="scientific">Cladocopium goreaui</name>
    <dbReference type="NCBI Taxonomy" id="2562237"/>
    <lineage>
        <taxon>Eukaryota</taxon>
        <taxon>Sar</taxon>
        <taxon>Alveolata</taxon>
        <taxon>Dinophyceae</taxon>
        <taxon>Suessiales</taxon>
        <taxon>Symbiodiniaceae</taxon>
        <taxon>Cladocopium</taxon>
    </lineage>
</organism>
<dbReference type="InterPro" id="IPR001763">
    <property type="entry name" value="Rhodanese-like_dom"/>
</dbReference>
<feature type="compositionally biased region" description="Polar residues" evidence="1">
    <location>
        <begin position="405"/>
        <end position="423"/>
    </location>
</feature>
<evidence type="ECO:0000256" key="1">
    <source>
        <dbReference type="SAM" id="MobiDB-lite"/>
    </source>
</evidence>
<dbReference type="EMBL" id="CAMXCT010001068">
    <property type="protein sequence ID" value="CAI3986300.1"/>
    <property type="molecule type" value="Genomic_DNA"/>
</dbReference>
<sequence length="1624" mass="179991">MMATGSRCPAKLQALRCCFAFGKAYRQDDASTSDQEESLDDVSTAASTPNEVSEADGNAVMSAGSQSPSSHRPSLELQPSEVTVTSGESGGAALVTHDWWCDVDAKAATDAGLTTASNLVAARVIHEEDPKVLSDPLATLQLYEEMLEPRTWKRTDYVAVWLGMGPRWLVYLCEATGDALRDSLESGAALKQRVKLILRPVKVRLPFPSSPPKDAEFVGPYFGDGATMDEAMLSQSGSQIYGLRVNLYGNWLVKLGLQHIGLQSGNCLDLLVIDWPSRLLLASIRLTITQAFKDQRDTMPQPLDGRLRHEARGLEMKHQAAWVLLTPDLVCKKALMPPGAKKEDKGTEAEKFDGLPICSSPGVDAGPGQQLLPAATNLHRLGDIPEAPNLQSEHCVRPEEKQSRPKQGNISDPSGQDWYSSAGWSRGWPGDSRDSPEVPEIPEVSVPVLRQRGGEPAPRRLETTSIHAGQSESPALRFQTGGSTSLFLRAGRRGESPLESQPLTERCELRRGSSTDSRCVRTGSVPVASTSRLSVNAPGIANNILNGRGSHRRSQTALRSGGGQSGQGGHEKLAPSSWTPTAGSKGSKGSKGQGKAPVGDGRGRREPSEQRERPSESVPYSEKKWIRSDGTEVDVHGKIMELESAHDLLDIAGEFVNEFAVFHASAALHRIAKANNHYEVKGDERLRLLASKATRELVKWDKLKKPQTMSKIIWAMAKLELKLDKLVSQVSDEALQRLPEFEPQQLVNMMWAYATLRTQEPPLRQLGALQGRLNALAPLGRANLAWSVAKLMVRSWPIEELVTECRHAVPEMNGQNLANTSWAFATLRVADEDFFDAVAKAVKAQCHDFAQQNLSNTAWAFAKVQIKRPEMMSAISQSVQRLGKMPAQGVANTVWAFATLNIRDEPLMSSMRQILMQGMGKFQLQNVMNSTWAYAKLTCADSELMAQFTSELMARRSSLAAGDLTVAAWCFASADHCDPQVLKKLTYDILQQVRHMTHQDLSNLAWALARLSREAGQIFEAISQQVIQNLPQFEPQNLAITAWAFATVSHEDDTLFQAIGKEARKKVRRFDPQCCANVLYSFGRMAVKDEELLDLLVERLRHSVDRFKTLELCNAAWGISKMKKAERGMQAIASSVVAKVKEMNPQDLSRTAWAFANARIKHEKLMDEISWEVMAKIESFGNQDLSNTSWAFAKLAVSNAMMMTAIGKKLMTMVKELIPQDLANTAWAFATLGLPESNLMDQILLEVISKVNDFTTQNLANTAWAYAKLGLWNERLMQTLANAIHRKIWDFDSQGLANVAWSFAVLGFKCPKLSDAILAAAKVKIEADDFGAQELANIAWSWDVLGDEERLRPFLEMAIPRFTAIDGFSDAAASTDLANIAVKYQSRGSRKLDHEFRTRFFEPLLAALQKCARPGRNGHEVEHMESEVQRIGLTNFGYMYAREAFRELGFQSRLHNEAAPQWVAHARLLARKHTEEWRIPGTENIVAVVSYELHYRGQVLRQEPKVVTNGWAEGVHNEVKAMLRAVDARGWSCESYSQRVALLELLEAARSQFGDGCVPELSGWLRIYDSHHTSVTGLAIFCQFRRQAPQVDIELDYDGGWHTWAGKPRPLTTLSSEESLHYYS</sequence>